<keyword evidence="3" id="KW-1185">Reference proteome</keyword>
<dbReference type="EMBL" id="JBCEWA010000002">
    <property type="protein sequence ID" value="MEL5987556.1"/>
    <property type="molecule type" value="Genomic_DNA"/>
</dbReference>
<dbReference type="RefSeq" id="WP_068451726.1">
    <property type="nucleotide sequence ID" value="NZ_JBCEWA010000002.1"/>
</dbReference>
<reference evidence="2 3" key="1">
    <citation type="submission" date="2024-04" db="EMBL/GenBank/DDBJ databases">
        <authorList>
            <person name="Wu Y.S."/>
            <person name="Zhang L."/>
        </authorList>
    </citation>
    <scope>NUCLEOTIDE SEQUENCE [LARGE SCALE GENOMIC DNA]</scope>
    <source>
        <strain evidence="2 3">KG-01</strain>
    </source>
</reference>
<dbReference type="Proteomes" id="UP001398420">
    <property type="component" value="Unassembled WGS sequence"/>
</dbReference>
<evidence type="ECO:0000313" key="2">
    <source>
        <dbReference type="EMBL" id="MEL5987556.1"/>
    </source>
</evidence>
<gene>
    <name evidence="2" type="ORF">AAF454_03825</name>
</gene>
<name>A0ABU9LIU0_9BACL</name>
<feature type="region of interest" description="Disordered" evidence="1">
    <location>
        <begin position="508"/>
        <end position="531"/>
    </location>
</feature>
<evidence type="ECO:0000256" key="1">
    <source>
        <dbReference type="SAM" id="MobiDB-lite"/>
    </source>
</evidence>
<accession>A0ABU9LIU0</accession>
<organism evidence="2 3">
    <name type="scientific">Kurthia gibsonii</name>
    <dbReference type="NCBI Taxonomy" id="33946"/>
    <lineage>
        <taxon>Bacteria</taxon>
        <taxon>Bacillati</taxon>
        <taxon>Bacillota</taxon>
        <taxon>Bacilli</taxon>
        <taxon>Bacillales</taxon>
        <taxon>Caryophanaceae</taxon>
        <taxon>Kurthia</taxon>
    </lineage>
</organism>
<protein>
    <recommendedName>
        <fullName evidence="4">ATP-binding protein</fullName>
    </recommendedName>
</protein>
<evidence type="ECO:0008006" key="4">
    <source>
        <dbReference type="Google" id="ProtNLM"/>
    </source>
</evidence>
<sequence>MKLKMAPNDVQSMAQDGDAILRSLQNNKLPEIDLMVRESLQNSLDASLEESDITKVDFTINTFDSNLLSPHLENIEQKLKENYPGEQHFIAISDKNTTGLTGDYISDNQEILNGSNFHKLVFGIGKNQSKEGAGGSWGLGKTSYFRMGIGIVFYYTRVKNQDGTFEERLIASLIESPKSKNRVLPGSERGIAWWGEYDKTGEKILPITNSEEISEILKIFNLNNYTNQETGTTIIIPYLNKYKNNESGLEVPWENSREDEVEMAIQRWYFPRISNEIYLEELGNSKLYCSVNGKLISDEFAPNMENIFVLFREIYNSALKGSSTNDKIIVKEVVIPREALKANGKPIGHIAFSEVSREDAGMIPPRNNHSPLAYFGIKDKNKIENHNSKVIAYCRKPGMVVEFNVDGDWSPSEDVQKDNHMLIGCFVPCSSSELSKMHQDKGYLNVESYLRAIENSDHANWEDEHGITLIQRTKKYLLKAIRDTYQDNNDSARSSVTSGLSRKFGKQLMPPKNYGKASRGKSGTRKINNEGVTKSKRSEIDIISTTLIDTSHVKVEFEILLKPVSISKVLVQINSQDGFMDSIVWNKTFGESNKFPFSIKELKIEKDVEKNINSFDETEITPELTIIINEKDQSSIHINYEGEKSTVVKGSFILETQSTQYIPVLSIKSENQVGKDN</sequence>
<comment type="caution">
    <text evidence="2">The sequence shown here is derived from an EMBL/GenBank/DDBJ whole genome shotgun (WGS) entry which is preliminary data.</text>
</comment>
<proteinExistence type="predicted"/>
<evidence type="ECO:0000313" key="3">
    <source>
        <dbReference type="Proteomes" id="UP001398420"/>
    </source>
</evidence>